<accession>A0A917UVX2</accession>
<dbReference type="InterPro" id="IPR001867">
    <property type="entry name" value="OmpR/PhoB-type_DNA-bd"/>
</dbReference>
<dbReference type="GO" id="GO:0005829">
    <property type="term" value="C:cytosol"/>
    <property type="evidence" value="ECO:0007669"/>
    <property type="project" value="TreeGrafter"/>
</dbReference>
<organism evidence="10 11">
    <name type="scientific">Agromyces bauzanensis</name>
    <dbReference type="NCBI Taxonomy" id="1308924"/>
    <lineage>
        <taxon>Bacteria</taxon>
        <taxon>Bacillati</taxon>
        <taxon>Actinomycetota</taxon>
        <taxon>Actinomycetes</taxon>
        <taxon>Micrococcales</taxon>
        <taxon>Microbacteriaceae</taxon>
        <taxon>Agromyces</taxon>
    </lineage>
</organism>
<dbReference type="EMBL" id="BMMD01000019">
    <property type="protein sequence ID" value="GGJ89116.1"/>
    <property type="molecule type" value="Genomic_DNA"/>
</dbReference>
<evidence type="ECO:0000256" key="1">
    <source>
        <dbReference type="ARBA" id="ARBA00022553"/>
    </source>
</evidence>
<evidence type="ECO:0000259" key="8">
    <source>
        <dbReference type="PROSITE" id="PS50110"/>
    </source>
</evidence>
<evidence type="ECO:0000256" key="6">
    <source>
        <dbReference type="PROSITE-ProRule" id="PRU00169"/>
    </source>
</evidence>
<dbReference type="Pfam" id="PF00486">
    <property type="entry name" value="Trans_reg_C"/>
    <property type="match status" value="1"/>
</dbReference>
<dbReference type="InterPro" id="IPR011006">
    <property type="entry name" value="CheY-like_superfamily"/>
</dbReference>
<reference evidence="10" key="1">
    <citation type="journal article" date="2014" name="Int. J. Syst. Evol. Microbiol.">
        <title>Complete genome sequence of Corynebacterium casei LMG S-19264T (=DSM 44701T), isolated from a smear-ripened cheese.</title>
        <authorList>
            <consortium name="US DOE Joint Genome Institute (JGI-PGF)"/>
            <person name="Walter F."/>
            <person name="Albersmeier A."/>
            <person name="Kalinowski J."/>
            <person name="Ruckert C."/>
        </authorList>
    </citation>
    <scope>NUCLEOTIDE SEQUENCE</scope>
    <source>
        <strain evidence="10">CGMCC 1.8984</strain>
    </source>
</reference>
<dbReference type="GO" id="GO:0000976">
    <property type="term" value="F:transcription cis-regulatory region binding"/>
    <property type="evidence" value="ECO:0007669"/>
    <property type="project" value="TreeGrafter"/>
</dbReference>
<dbReference type="SMART" id="SM00448">
    <property type="entry name" value="REC"/>
    <property type="match status" value="1"/>
</dbReference>
<dbReference type="Pfam" id="PF00072">
    <property type="entry name" value="Response_reg"/>
    <property type="match status" value="1"/>
</dbReference>
<feature type="domain" description="OmpR/PhoB-type" evidence="9">
    <location>
        <begin position="155"/>
        <end position="250"/>
    </location>
</feature>
<keyword evidence="5" id="KW-0804">Transcription</keyword>
<dbReference type="Gene3D" id="1.10.10.10">
    <property type="entry name" value="Winged helix-like DNA-binding domain superfamily/Winged helix DNA-binding domain"/>
    <property type="match status" value="1"/>
</dbReference>
<dbReference type="GO" id="GO:0000156">
    <property type="term" value="F:phosphorelay response regulator activity"/>
    <property type="evidence" value="ECO:0007669"/>
    <property type="project" value="TreeGrafter"/>
</dbReference>
<dbReference type="AlphaFoldDB" id="A0A917UVX2"/>
<dbReference type="Gene3D" id="3.40.50.2300">
    <property type="match status" value="1"/>
</dbReference>
<evidence type="ECO:0000313" key="10">
    <source>
        <dbReference type="EMBL" id="GGJ89116.1"/>
    </source>
</evidence>
<keyword evidence="11" id="KW-1185">Reference proteome</keyword>
<evidence type="ECO:0000256" key="5">
    <source>
        <dbReference type="ARBA" id="ARBA00023163"/>
    </source>
</evidence>
<dbReference type="Gene3D" id="6.10.250.690">
    <property type="match status" value="1"/>
</dbReference>
<dbReference type="GO" id="GO:0032993">
    <property type="term" value="C:protein-DNA complex"/>
    <property type="evidence" value="ECO:0007669"/>
    <property type="project" value="TreeGrafter"/>
</dbReference>
<dbReference type="PROSITE" id="PS50110">
    <property type="entry name" value="RESPONSE_REGULATORY"/>
    <property type="match status" value="1"/>
</dbReference>
<comment type="caution">
    <text evidence="10">The sequence shown here is derived from an EMBL/GenBank/DDBJ whole genome shotgun (WGS) entry which is preliminary data.</text>
</comment>
<dbReference type="CDD" id="cd17574">
    <property type="entry name" value="REC_OmpR"/>
    <property type="match status" value="1"/>
</dbReference>
<dbReference type="InterPro" id="IPR039420">
    <property type="entry name" value="WalR-like"/>
</dbReference>
<keyword evidence="3" id="KW-0805">Transcription regulation</keyword>
<keyword evidence="4 7" id="KW-0238">DNA-binding</keyword>
<dbReference type="Proteomes" id="UP000636956">
    <property type="component" value="Unassembled WGS sequence"/>
</dbReference>
<dbReference type="PANTHER" id="PTHR48111">
    <property type="entry name" value="REGULATOR OF RPOS"/>
    <property type="match status" value="1"/>
</dbReference>
<dbReference type="PANTHER" id="PTHR48111:SF1">
    <property type="entry name" value="TWO-COMPONENT RESPONSE REGULATOR ORR33"/>
    <property type="match status" value="1"/>
</dbReference>
<evidence type="ECO:0000256" key="7">
    <source>
        <dbReference type="PROSITE-ProRule" id="PRU01091"/>
    </source>
</evidence>
<feature type="modified residue" description="4-aspartylphosphate" evidence="6">
    <location>
        <position position="82"/>
    </location>
</feature>
<evidence type="ECO:0000256" key="2">
    <source>
        <dbReference type="ARBA" id="ARBA00023012"/>
    </source>
</evidence>
<keyword evidence="1 6" id="KW-0597">Phosphoprotein</keyword>
<evidence type="ECO:0000313" key="11">
    <source>
        <dbReference type="Proteomes" id="UP000636956"/>
    </source>
</evidence>
<dbReference type="InterPro" id="IPR036388">
    <property type="entry name" value="WH-like_DNA-bd_sf"/>
</dbReference>
<evidence type="ECO:0000256" key="3">
    <source>
        <dbReference type="ARBA" id="ARBA00023015"/>
    </source>
</evidence>
<dbReference type="InterPro" id="IPR001789">
    <property type="entry name" value="Sig_transdc_resp-reg_receiver"/>
</dbReference>
<evidence type="ECO:0000259" key="9">
    <source>
        <dbReference type="PROSITE" id="PS51755"/>
    </source>
</evidence>
<sequence>MFENCQGARKPVGPLDGGVRGRLDGVVTDARGLVLIAEDEIAIAQLERRYLDRAGFGVHVEQDGVAALEAIRRLRPALVVLDIGLPGMDGFAICAALQEVGDPVPIVFVTAHDDEVERVRGLELGAHDYITKPFSPRELVARVSGILRRASAGTSPSRRHGRLELDATRRRVTVDGVAADLTATEFDLLLALVRQPGRVFTRPELLAQVWGKADYSGGRTVDVHVAQLRAKLGPPAGIRTVHGVGYTADEHPG</sequence>
<feature type="DNA-binding region" description="OmpR/PhoB-type" evidence="7">
    <location>
        <begin position="155"/>
        <end position="250"/>
    </location>
</feature>
<dbReference type="SUPFAM" id="SSF52172">
    <property type="entry name" value="CheY-like"/>
    <property type="match status" value="1"/>
</dbReference>
<reference evidence="10" key="2">
    <citation type="submission" date="2020-09" db="EMBL/GenBank/DDBJ databases">
        <authorList>
            <person name="Sun Q."/>
            <person name="Zhou Y."/>
        </authorList>
    </citation>
    <scope>NUCLEOTIDE SEQUENCE</scope>
    <source>
        <strain evidence="10">CGMCC 1.8984</strain>
    </source>
</reference>
<feature type="domain" description="Response regulatory" evidence="8">
    <location>
        <begin position="33"/>
        <end position="147"/>
    </location>
</feature>
<keyword evidence="2" id="KW-0902">Two-component regulatory system</keyword>
<dbReference type="CDD" id="cd00383">
    <property type="entry name" value="trans_reg_C"/>
    <property type="match status" value="1"/>
</dbReference>
<name>A0A917UVX2_9MICO</name>
<protein>
    <submittedName>
        <fullName evidence="10">DNA-binding response regulator</fullName>
    </submittedName>
</protein>
<dbReference type="GO" id="GO:0006355">
    <property type="term" value="P:regulation of DNA-templated transcription"/>
    <property type="evidence" value="ECO:0007669"/>
    <property type="project" value="InterPro"/>
</dbReference>
<evidence type="ECO:0000256" key="4">
    <source>
        <dbReference type="ARBA" id="ARBA00023125"/>
    </source>
</evidence>
<dbReference type="PROSITE" id="PS51755">
    <property type="entry name" value="OMPR_PHOB"/>
    <property type="match status" value="1"/>
</dbReference>
<dbReference type="SMART" id="SM00862">
    <property type="entry name" value="Trans_reg_C"/>
    <property type="match status" value="1"/>
</dbReference>
<gene>
    <name evidence="10" type="primary">phoB</name>
    <name evidence="10" type="ORF">GCM10011372_29670</name>
</gene>
<proteinExistence type="predicted"/>